<dbReference type="AlphaFoldDB" id="A0A563VV64"/>
<name>A0A563VV64_9CYAN</name>
<reference evidence="2 3" key="1">
    <citation type="submission" date="2019-01" db="EMBL/GenBank/DDBJ databases">
        <authorList>
            <person name="Brito A."/>
        </authorList>
    </citation>
    <scope>NUCLEOTIDE SEQUENCE [LARGE SCALE GENOMIC DNA]</scope>
    <source>
        <strain evidence="2">1</strain>
    </source>
</reference>
<proteinExistence type="predicted"/>
<feature type="region of interest" description="Disordered" evidence="1">
    <location>
        <begin position="430"/>
        <end position="455"/>
    </location>
</feature>
<keyword evidence="3" id="KW-1185">Reference proteome</keyword>
<dbReference type="OrthoDB" id="511761at2"/>
<organism evidence="2 3">
    <name type="scientific">Hyella patelloides LEGE 07179</name>
    <dbReference type="NCBI Taxonomy" id="945734"/>
    <lineage>
        <taxon>Bacteria</taxon>
        <taxon>Bacillati</taxon>
        <taxon>Cyanobacteriota</taxon>
        <taxon>Cyanophyceae</taxon>
        <taxon>Pleurocapsales</taxon>
        <taxon>Hyellaceae</taxon>
        <taxon>Hyella</taxon>
    </lineage>
</organism>
<evidence type="ECO:0000313" key="2">
    <source>
        <dbReference type="EMBL" id="VEP15295.1"/>
    </source>
</evidence>
<dbReference type="RefSeq" id="WP_144874037.1">
    <property type="nucleotide sequence ID" value="NZ_LR214060.1"/>
</dbReference>
<evidence type="ECO:0000256" key="1">
    <source>
        <dbReference type="SAM" id="MobiDB-lite"/>
    </source>
</evidence>
<protein>
    <submittedName>
        <fullName evidence="2">Filamentous hemagglutinin family N-terminal domain protein</fullName>
    </submittedName>
</protein>
<accession>A0A563VV64</accession>
<dbReference type="InterPro" id="IPR011050">
    <property type="entry name" value="Pectin_lyase_fold/virulence"/>
</dbReference>
<evidence type="ECO:0000313" key="3">
    <source>
        <dbReference type="Proteomes" id="UP000320055"/>
    </source>
</evidence>
<dbReference type="SUPFAM" id="SSF51126">
    <property type="entry name" value="Pectin lyase-like"/>
    <property type="match status" value="3"/>
</dbReference>
<dbReference type="InterPro" id="IPR012334">
    <property type="entry name" value="Pectin_lyas_fold"/>
</dbReference>
<dbReference type="Gene3D" id="2.160.20.10">
    <property type="entry name" value="Single-stranded right-handed beta-helix, Pectin lyase-like"/>
    <property type="match status" value="1"/>
</dbReference>
<dbReference type="EMBL" id="CAACVJ010000249">
    <property type="protein sequence ID" value="VEP15295.1"/>
    <property type="molecule type" value="Genomic_DNA"/>
</dbReference>
<sequence length="477" mass="48932">MRLTNSAFISSDITGTGDGGNITIDATESVVVDGEKNNRGPSNISSGIGFKGAEGNAGDIKITTGSLRLTNGASILSETFGVGNGGNITIDATESVVVDGESSSPVPSRISSDSNGAANFGELEINTNSLRLTNGGQITANNSGLANEGSIRINATESVIIDGKTSVGGASRISSNVERGSKAGNITITTSLLQLIDGGFITTDAANNVAELGSGEAGEILIDADIVLLGEDSTITTESITEGNAGNIILNASDTLVLENASITSNSSESAGGEITIAAGDIRLRGDSDIVTFVNNGVDNGGDITITADSVIAFDDSDIFAFAQDGTGGNINLDTPVFFGENFTSNSLTGNPDFLDNNSRADLNATGSVSGTVSVPDVSFIQNSLSELPDNSLDTDELLANSCVVPIGNRKQGRFIITGGESLPVRPGDSLPSKYPTGEVRNLPDNNNSWQPGDRIVEPQGVYRLTNGKLVLSRKCL</sequence>
<gene>
    <name evidence="2" type="ORF">H1P_3220002</name>
</gene>
<dbReference type="Proteomes" id="UP000320055">
    <property type="component" value="Unassembled WGS sequence"/>
</dbReference>